<feature type="transmembrane region" description="Helical" evidence="1">
    <location>
        <begin position="43"/>
        <end position="68"/>
    </location>
</feature>
<dbReference type="EMBL" id="JACIDY010000005">
    <property type="protein sequence ID" value="MBB3940576.1"/>
    <property type="molecule type" value="Genomic_DNA"/>
</dbReference>
<keyword evidence="3" id="KW-1185">Reference proteome</keyword>
<dbReference type="RefSeq" id="WP_246388639.1">
    <property type="nucleotide sequence ID" value="NZ_JACIDY010000005.1"/>
</dbReference>
<evidence type="ECO:0000313" key="2">
    <source>
        <dbReference type="EMBL" id="MBB3940576.1"/>
    </source>
</evidence>
<comment type="caution">
    <text evidence="2">The sequence shown here is derived from an EMBL/GenBank/DDBJ whole genome shotgun (WGS) entry which is preliminary data.</text>
</comment>
<accession>A0A7W6FYT8</accession>
<evidence type="ECO:0008006" key="4">
    <source>
        <dbReference type="Google" id="ProtNLM"/>
    </source>
</evidence>
<keyword evidence="1" id="KW-0472">Membrane</keyword>
<reference evidence="2 3" key="1">
    <citation type="submission" date="2020-08" db="EMBL/GenBank/DDBJ databases">
        <title>Genomic Encyclopedia of Type Strains, Phase IV (KMG-IV): sequencing the most valuable type-strain genomes for metagenomic binning, comparative biology and taxonomic classification.</title>
        <authorList>
            <person name="Goeker M."/>
        </authorList>
    </citation>
    <scope>NUCLEOTIDE SEQUENCE [LARGE SCALE GENOMIC DNA]</scope>
    <source>
        <strain evidence="2 3">DSM 27568</strain>
    </source>
</reference>
<feature type="transmembrane region" description="Helical" evidence="1">
    <location>
        <begin position="104"/>
        <end position="129"/>
    </location>
</feature>
<evidence type="ECO:0000256" key="1">
    <source>
        <dbReference type="SAM" id="Phobius"/>
    </source>
</evidence>
<evidence type="ECO:0000313" key="3">
    <source>
        <dbReference type="Proteomes" id="UP000561459"/>
    </source>
</evidence>
<sequence>MLPLAMGAFYLTFLAVLFSGIAARDQMTIAGLVRVQGPRFGVLVTSLMLAAISSALAAYAASVVLVTLPVPARPILMAIALGLAGLESLILSPRETFREPTHSLGALALVLVAHQITDAARFTLFGLAVGMSAPLAAGLGGGLAALVLVGSANAFPAAFNTLAIRIARRVVGGLLLLVAVTMFLASRGNV</sequence>
<protein>
    <recommendedName>
        <fullName evidence="4">GDT1 family protein</fullName>
    </recommendedName>
</protein>
<feature type="transmembrane region" description="Helical" evidence="1">
    <location>
        <begin position="74"/>
        <end position="92"/>
    </location>
</feature>
<keyword evidence="1" id="KW-0812">Transmembrane</keyword>
<proteinExistence type="predicted"/>
<feature type="transmembrane region" description="Helical" evidence="1">
    <location>
        <begin position="6"/>
        <end position="23"/>
    </location>
</feature>
<keyword evidence="1" id="KW-1133">Transmembrane helix</keyword>
<gene>
    <name evidence="2" type="ORF">GGR39_002233</name>
</gene>
<dbReference type="Proteomes" id="UP000561459">
    <property type="component" value="Unassembled WGS sequence"/>
</dbReference>
<feature type="transmembrane region" description="Helical" evidence="1">
    <location>
        <begin position="135"/>
        <end position="159"/>
    </location>
</feature>
<organism evidence="2 3">
    <name type="scientific">Novosphingobium fluoreni</name>
    <dbReference type="NCBI Taxonomy" id="1391222"/>
    <lineage>
        <taxon>Bacteria</taxon>
        <taxon>Pseudomonadati</taxon>
        <taxon>Pseudomonadota</taxon>
        <taxon>Alphaproteobacteria</taxon>
        <taxon>Sphingomonadales</taxon>
        <taxon>Sphingomonadaceae</taxon>
        <taxon>Novosphingobium</taxon>
    </lineage>
</organism>
<feature type="transmembrane region" description="Helical" evidence="1">
    <location>
        <begin position="166"/>
        <end position="185"/>
    </location>
</feature>
<dbReference type="AlphaFoldDB" id="A0A7W6FYT8"/>
<name>A0A7W6FYT8_9SPHN</name>